<evidence type="ECO:0000256" key="1">
    <source>
        <dbReference type="SAM" id="Phobius"/>
    </source>
</evidence>
<evidence type="ECO:0000313" key="3">
    <source>
        <dbReference type="Proteomes" id="UP000324705"/>
    </source>
</evidence>
<protein>
    <recommendedName>
        <fullName evidence="4">H(+)-exporting diphosphatase</fullName>
    </recommendedName>
</protein>
<evidence type="ECO:0000313" key="2">
    <source>
        <dbReference type="EMBL" id="VAH07275.1"/>
    </source>
</evidence>
<name>A0A9R0QD24_TRITD</name>
<keyword evidence="3" id="KW-1185">Reference proteome</keyword>
<gene>
    <name evidence="2" type="ORF">TRITD_1Av1G161680</name>
</gene>
<evidence type="ECO:0008006" key="4">
    <source>
        <dbReference type="Google" id="ProtNLM"/>
    </source>
</evidence>
<keyword evidence="1" id="KW-0472">Membrane</keyword>
<keyword evidence="1" id="KW-0812">Transmembrane</keyword>
<dbReference type="EMBL" id="LT934111">
    <property type="protein sequence ID" value="VAH07275.1"/>
    <property type="molecule type" value="Genomic_DNA"/>
</dbReference>
<sequence length="73" mass="7711">MGFSVADAVIPACAVVGIAFALWQWFLVAKVKVSAYAPAGNGVHGRPVFRTEDEEDADLALIYGSLLTTAARD</sequence>
<keyword evidence="1" id="KW-1133">Transmembrane helix</keyword>
<dbReference type="Gramene" id="TRITD1Av1G161680.3">
    <property type="protein sequence ID" value="TRITD1Av1G161680.3"/>
    <property type="gene ID" value="TRITD1Av1G161680"/>
</dbReference>
<dbReference type="Proteomes" id="UP000324705">
    <property type="component" value="Chromosome 1A"/>
</dbReference>
<feature type="transmembrane region" description="Helical" evidence="1">
    <location>
        <begin position="6"/>
        <end position="28"/>
    </location>
</feature>
<organism evidence="2 3">
    <name type="scientific">Triticum turgidum subsp. durum</name>
    <name type="common">Durum wheat</name>
    <name type="synonym">Triticum durum</name>
    <dbReference type="NCBI Taxonomy" id="4567"/>
    <lineage>
        <taxon>Eukaryota</taxon>
        <taxon>Viridiplantae</taxon>
        <taxon>Streptophyta</taxon>
        <taxon>Embryophyta</taxon>
        <taxon>Tracheophyta</taxon>
        <taxon>Spermatophyta</taxon>
        <taxon>Magnoliopsida</taxon>
        <taxon>Liliopsida</taxon>
        <taxon>Poales</taxon>
        <taxon>Poaceae</taxon>
        <taxon>BOP clade</taxon>
        <taxon>Pooideae</taxon>
        <taxon>Triticodae</taxon>
        <taxon>Triticeae</taxon>
        <taxon>Triticinae</taxon>
        <taxon>Triticum</taxon>
    </lineage>
</organism>
<dbReference type="AlphaFoldDB" id="A0A9R0QD24"/>
<reference evidence="2 3" key="1">
    <citation type="submission" date="2017-09" db="EMBL/GenBank/DDBJ databases">
        <authorList>
            <consortium name="International Durum Wheat Genome Sequencing Consortium (IDWGSC)"/>
            <person name="Milanesi L."/>
        </authorList>
    </citation>
    <scope>NUCLEOTIDE SEQUENCE [LARGE SCALE GENOMIC DNA]</scope>
    <source>
        <strain evidence="3">cv. Svevo</strain>
    </source>
</reference>
<accession>A0A9R0QD24</accession>
<proteinExistence type="predicted"/>